<proteinExistence type="inferred from homology"/>
<comment type="similarity">
    <text evidence="3">In the N-terminal section; belongs to the glycosyltransferase 51 family.</text>
</comment>
<keyword evidence="7" id="KW-0808">Transferase</keyword>
<keyword evidence="8" id="KW-0378">Hydrolase</keyword>
<evidence type="ECO:0000259" key="12">
    <source>
        <dbReference type="Pfam" id="PF00905"/>
    </source>
</evidence>
<name>E5Y2V3_BILW3</name>
<sequence>MSPEAFPKGFHVRKTIAFALVLTLLLPIAAFWGWLVLSPKPPLLDGVPFSPLVLDRDGNLLRLGLSEDEKYRVRIRLNEVAPEMVRAVLLYEDRHFYRHPGVNPLSLLRASAGMLGGARRMGGSTITMQVARLRLGLSTTTLSGKFAQMARALQYEYHYGKGEILEAYFNLAPYGGNIEGVGAAARIYFRTTSGRLTRTESLALAVVPQNPVRRSPLNGPDFEAARARMQMLADAEDAPGGGQGATASFGASGFALGRALPPLRVYGPARLPFGAPHVSSETLPLSRGGEPVRTCIDSGLQRLMERAVAGFAARGRRYGLNNAAALLIHWPSMEIRGLVGSAGFSDAAISGQVDGTRARRSPGSTFKPFIYGMALDQGLIHPQTLLPDSPRSFGGYDPENFDRVFRGPLPAHEALRASRNLPAILLASQLRPGFYGFLLRAGVDLPFSADHYGLSLVLGGAEVSMRELGGLYAMLANKGVWRHPRLYEGEAAGSAVPLLSPEAAVVTLRMLEDDAHFVRSKEGPVPLRFKTGTSNGFRDAWTAGVVGPYVLVVWVGNFDNTPNPLLVGGDVAAPLFTDIAQALASDAGPLDDLVPVQQEGLNITRETVCTATGDLDVSLCGDTTETWYIPGRSPTRSSGVFRTILIDAETGLRACRPVPGRTEERVWEFWPSDLQALFLRAGVVKPPPPPFSPECGPEAGVQPGRPPRIITPKDGVVYQRRLSDPERSGIPLVASTDADASAVFWFVKDRFIGRGVPGEPLVWHPGDGAQMLRVVDNLGRAAMQKIVVRTLP</sequence>
<feature type="domain" description="Glycosyl transferase family 51" evidence="13">
    <location>
        <begin position="68"/>
        <end position="231"/>
    </location>
</feature>
<evidence type="ECO:0000259" key="14">
    <source>
        <dbReference type="Pfam" id="PF06832"/>
    </source>
</evidence>
<evidence type="ECO:0000256" key="1">
    <source>
        <dbReference type="ARBA" id="ARBA00004752"/>
    </source>
</evidence>
<gene>
    <name evidence="15" type="ORF">HMPREF0179_00467</name>
</gene>
<dbReference type="InterPro" id="IPR036950">
    <property type="entry name" value="PBP_transglycosylase"/>
</dbReference>
<reference evidence="15 16" key="2">
    <citation type="submission" date="2013-04" db="EMBL/GenBank/DDBJ databases">
        <title>The Genome Sequence of Bilophila wadsworthia 3_1_6.</title>
        <authorList>
            <consortium name="The Broad Institute Genomics Platform"/>
            <person name="Earl A."/>
            <person name="Ward D."/>
            <person name="Feldgarden M."/>
            <person name="Gevers D."/>
            <person name="Sibley C."/>
            <person name="Strauss J."/>
            <person name="Allen-Vercoe E."/>
            <person name="Walker B."/>
            <person name="Young S."/>
            <person name="Zeng Q."/>
            <person name="Gargeya S."/>
            <person name="Fitzgerald M."/>
            <person name="Haas B."/>
            <person name="Abouelleil A."/>
            <person name="Allen A.W."/>
            <person name="Alvarado L."/>
            <person name="Arachchi H.M."/>
            <person name="Berlin A.M."/>
            <person name="Chapman S.B."/>
            <person name="Gainer-Dewar J."/>
            <person name="Goldberg J."/>
            <person name="Griggs A."/>
            <person name="Gujja S."/>
            <person name="Hansen M."/>
            <person name="Howarth C."/>
            <person name="Imamovic A."/>
            <person name="Ireland A."/>
            <person name="Larimer J."/>
            <person name="McCowan C."/>
            <person name="Murphy C."/>
            <person name="Pearson M."/>
            <person name="Poon T.W."/>
            <person name="Priest M."/>
            <person name="Roberts A."/>
            <person name="Saif S."/>
            <person name="Shea T."/>
            <person name="Sisk P."/>
            <person name="Sykes S."/>
            <person name="Wortman J."/>
            <person name="Nusbaum C."/>
            <person name="Birren B."/>
        </authorList>
    </citation>
    <scope>NUCLEOTIDE SEQUENCE [LARGE SCALE GENOMIC DNA]</scope>
    <source>
        <strain evidence="15 16">3_1_6</strain>
    </source>
</reference>
<dbReference type="InterPro" id="IPR009647">
    <property type="entry name" value="PBP_C"/>
</dbReference>
<dbReference type="SUPFAM" id="SSF56601">
    <property type="entry name" value="beta-lactamase/transpeptidase-like"/>
    <property type="match status" value="1"/>
</dbReference>
<dbReference type="Pfam" id="PF00912">
    <property type="entry name" value="Transgly"/>
    <property type="match status" value="1"/>
</dbReference>
<dbReference type="SUPFAM" id="SSF53955">
    <property type="entry name" value="Lysozyme-like"/>
    <property type="match status" value="1"/>
</dbReference>
<evidence type="ECO:0000256" key="8">
    <source>
        <dbReference type="ARBA" id="ARBA00022801"/>
    </source>
</evidence>
<dbReference type="HOGENOM" id="CLU_006354_7_3_7"/>
<dbReference type="InterPro" id="IPR012338">
    <property type="entry name" value="Beta-lactam/transpept-like"/>
</dbReference>
<dbReference type="STRING" id="563192.HMPREF0179_00467"/>
<keyword evidence="9" id="KW-0511">Multifunctional enzyme</keyword>
<dbReference type="AlphaFoldDB" id="E5Y2V3"/>
<dbReference type="EC" id="2.4.99.28" evidence="10"/>
<dbReference type="GO" id="GO:0030288">
    <property type="term" value="C:outer membrane-bounded periplasmic space"/>
    <property type="evidence" value="ECO:0007669"/>
    <property type="project" value="TreeGrafter"/>
</dbReference>
<evidence type="ECO:0000256" key="5">
    <source>
        <dbReference type="ARBA" id="ARBA00022670"/>
    </source>
</evidence>
<evidence type="ECO:0000259" key="13">
    <source>
        <dbReference type="Pfam" id="PF00912"/>
    </source>
</evidence>
<evidence type="ECO:0000313" key="16">
    <source>
        <dbReference type="Proteomes" id="UP000006034"/>
    </source>
</evidence>
<dbReference type="InterPro" id="IPR050396">
    <property type="entry name" value="Glycosyltr_51/Transpeptidase"/>
</dbReference>
<comment type="pathway">
    <text evidence="1">Cell wall biogenesis; peptidoglycan biosynthesis.</text>
</comment>
<dbReference type="GO" id="GO:0004180">
    <property type="term" value="F:carboxypeptidase activity"/>
    <property type="evidence" value="ECO:0007669"/>
    <property type="project" value="UniProtKB-KW"/>
</dbReference>
<dbReference type="InterPro" id="IPR001264">
    <property type="entry name" value="Glyco_trans_51"/>
</dbReference>
<dbReference type="UniPathway" id="UPA00219"/>
<comment type="catalytic activity">
    <reaction evidence="11">
        <text>[GlcNAc-(1-&gt;4)-Mur2Ac(oyl-L-Ala-gamma-D-Glu-L-Lys-D-Ala-D-Ala)](n)-di-trans,octa-cis-undecaprenyl diphosphate + beta-D-GlcNAc-(1-&gt;4)-Mur2Ac(oyl-L-Ala-gamma-D-Glu-L-Lys-D-Ala-D-Ala)-di-trans,octa-cis-undecaprenyl diphosphate = [GlcNAc-(1-&gt;4)-Mur2Ac(oyl-L-Ala-gamma-D-Glu-L-Lys-D-Ala-D-Ala)](n+1)-di-trans,octa-cis-undecaprenyl diphosphate + di-trans,octa-cis-undecaprenyl diphosphate + H(+)</text>
        <dbReference type="Rhea" id="RHEA:23708"/>
        <dbReference type="Rhea" id="RHEA-COMP:9602"/>
        <dbReference type="Rhea" id="RHEA-COMP:9603"/>
        <dbReference type="ChEBI" id="CHEBI:15378"/>
        <dbReference type="ChEBI" id="CHEBI:58405"/>
        <dbReference type="ChEBI" id="CHEBI:60033"/>
        <dbReference type="ChEBI" id="CHEBI:78435"/>
        <dbReference type="EC" id="2.4.99.28"/>
    </reaction>
</comment>
<keyword evidence="5" id="KW-0645">Protease</keyword>
<dbReference type="eggNOG" id="COG4953">
    <property type="taxonomic scope" value="Bacteria"/>
</dbReference>
<feature type="domain" description="Penicillin-binding C-terminal" evidence="14">
    <location>
        <begin position="699"/>
        <end position="783"/>
    </location>
</feature>
<evidence type="ECO:0000256" key="9">
    <source>
        <dbReference type="ARBA" id="ARBA00023268"/>
    </source>
</evidence>
<organism evidence="15 16">
    <name type="scientific">Bilophila wadsworthia (strain 3_1_6)</name>
    <dbReference type="NCBI Taxonomy" id="563192"/>
    <lineage>
        <taxon>Bacteria</taxon>
        <taxon>Pseudomonadati</taxon>
        <taxon>Thermodesulfobacteriota</taxon>
        <taxon>Desulfovibrionia</taxon>
        <taxon>Desulfovibrionales</taxon>
        <taxon>Desulfovibrionaceae</taxon>
        <taxon>Bilophila</taxon>
    </lineage>
</organism>
<protein>
    <recommendedName>
        <fullName evidence="10">peptidoglycan glycosyltransferase</fullName>
        <ecNumber evidence="10">2.4.99.28</ecNumber>
    </recommendedName>
</protein>
<dbReference type="EMBL" id="ADCP02000002">
    <property type="protein sequence ID" value="EFV45693.2"/>
    <property type="molecule type" value="Genomic_DNA"/>
</dbReference>
<dbReference type="InterPro" id="IPR023346">
    <property type="entry name" value="Lysozyme-like_dom_sf"/>
</dbReference>
<evidence type="ECO:0000256" key="6">
    <source>
        <dbReference type="ARBA" id="ARBA00022676"/>
    </source>
</evidence>
<dbReference type="NCBIfam" id="TIGR02073">
    <property type="entry name" value="PBP_1c"/>
    <property type="match status" value="1"/>
</dbReference>
<dbReference type="GO" id="GO:0008658">
    <property type="term" value="F:penicillin binding"/>
    <property type="evidence" value="ECO:0007669"/>
    <property type="project" value="InterPro"/>
</dbReference>
<dbReference type="GO" id="GO:0008955">
    <property type="term" value="F:peptidoglycan glycosyltransferase activity"/>
    <property type="evidence" value="ECO:0007669"/>
    <property type="project" value="UniProtKB-EC"/>
</dbReference>
<feature type="domain" description="Penicillin-binding protein transpeptidase" evidence="12">
    <location>
        <begin position="358"/>
        <end position="578"/>
    </location>
</feature>
<dbReference type="PANTHER" id="PTHR32282:SF15">
    <property type="entry name" value="PENICILLIN-BINDING PROTEIN 1C"/>
    <property type="match status" value="1"/>
</dbReference>
<dbReference type="GO" id="GO:0006508">
    <property type="term" value="P:proteolysis"/>
    <property type="evidence" value="ECO:0007669"/>
    <property type="project" value="UniProtKB-KW"/>
</dbReference>
<dbReference type="InterPro" id="IPR001460">
    <property type="entry name" value="PCN-bd_Tpept"/>
</dbReference>
<evidence type="ECO:0000256" key="7">
    <source>
        <dbReference type="ARBA" id="ARBA00022679"/>
    </source>
</evidence>
<keyword evidence="6" id="KW-0328">Glycosyltransferase</keyword>
<reference evidence="15 16" key="1">
    <citation type="submission" date="2010-10" db="EMBL/GenBank/DDBJ databases">
        <authorList>
            <consortium name="The Broad Institute Genome Sequencing Platform"/>
            <person name="Ward D."/>
            <person name="Earl A."/>
            <person name="Feldgarden M."/>
            <person name="Young S.K."/>
            <person name="Gargeya S."/>
            <person name="Zeng Q."/>
            <person name="Alvarado L."/>
            <person name="Berlin A."/>
            <person name="Bochicchio J."/>
            <person name="Chapman S.B."/>
            <person name="Chen Z."/>
            <person name="Freedman E."/>
            <person name="Gellesch M."/>
            <person name="Goldberg J."/>
            <person name="Griggs A."/>
            <person name="Gujja S."/>
            <person name="Heilman E."/>
            <person name="Heiman D."/>
            <person name="Howarth C."/>
            <person name="Mehta T."/>
            <person name="Neiman D."/>
            <person name="Pearson M."/>
            <person name="Roberts A."/>
            <person name="Saif S."/>
            <person name="Shea T."/>
            <person name="Shenoy N."/>
            <person name="Sisk P."/>
            <person name="Stolte C."/>
            <person name="Sykes S."/>
            <person name="White J."/>
            <person name="Yandava C."/>
            <person name="Allen-Vercoe E."/>
            <person name="Sibley C."/>
            <person name="Ambrose C.E."/>
            <person name="Strauss J."/>
            <person name="Daigneault M."/>
            <person name="Haas B."/>
            <person name="Nusbaum C."/>
            <person name="Birren B."/>
        </authorList>
    </citation>
    <scope>NUCLEOTIDE SEQUENCE [LARGE SCALE GENOMIC DNA]</scope>
    <source>
        <strain evidence="15 16">3_1_6</strain>
    </source>
</reference>
<dbReference type="InterPro" id="IPR011815">
    <property type="entry name" value="PBP_1c"/>
</dbReference>
<dbReference type="Gene3D" id="3.40.710.10">
    <property type="entry name" value="DD-peptidase/beta-lactamase superfamily"/>
    <property type="match status" value="1"/>
</dbReference>
<comment type="caution">
    <text evidence="15">The sequence shown here is derived from an EMBL/GenBank/DDBJ whole genome shotgun (WGS) entry which is preliminary data.</text>
</comment>
<evidence type="ECO:0000256" key="10">
    <source>
        <dbReference type="ARBA" id="ARBA00044770"/>
    </source>
</evidence>
<evidence type="ECO:0000313" key="15">
    <source>
        <dbReference type="EMBL" id="EFV45693.2"/>
    </source>
</evidence>
<keyword evidence="16" id="KW-1185">Reference proteome</keyword>
<evidence type="ECO:0000256" key="3">
    <source>
        <dbReference type="ARBA" id="ARBA00007739"/>
    </source>
</evidence>
<evidence type="ECO:0000256" key="11">
    <source>
        <dbReference type="ARBA" id="ARBA00049902"/>
    </source>
</evidence>
<dbReference type="GO" id="GO:0009252">
    <property type="term" value="P:peptidoglycan biosynthetic process"/>
    <property type="evidence" value="ECO:0007669"/>
    <property type="project" value="UniProtKB-UniPathway"/>
</dbReference>
<accession>E5Y2V3</accession>
<dbReference type="Proteomes" id="UP000006034">
    <property type="component" value="Unassembled WGS sequence"/>
</dbReference>
<keyword evidence="4" id="KW-0121">Carboxypeptidase</keyword>
<evidence type="ECO:0000256" key="2">
    <source>
        <dbReference type="ARBA" id="ARBA00007090"/>
    </source>
</evidence>
<dbReference type="Gene3D" id="1.10.3810.10">
    <property type="entry name" value="Biosynthetic peptidoglycan transglycosylase-like"/>
    <property type="match status" value="1"/>
</dbReference>
<dbReference type="PANTHER" id="PTHR32282">
    <property type="entry name" value="BINDING PROTEIN TRANSPEPTIDASE, PUTATIVE-RELATED"/>
    <property type="match status" value="1"/>
</dbReference>
<dbReference type="Pfam" id="PF00905">
    <property type="entry name" value="Transpeptidase"/>
    <property type="match status" value="1"/>
</dbReference>
<evidence type="ECO:0000256" key="4">
    <source>
        <dbReference type="ARBA" id="ARBA00022645"/>
    </source>
</evidence>
<comment type="similarity">
    <text evidence="2">In the C-terminal section; belongs to the transpeptidase family.</text>
</comment>
<dbReference type="Pfam" id="PF06832">
    <property type="entry name" value="BiPBP_C"/>
    <property type="match status" value="1"/>
</dbReference>